<comment type="subunit">
    <text evidence="6">Monomer.</text>
</comment>
<name>A0A1U7NPT2_9FIRM</name>
<dbReference type="NCBIfam" id="NF008970">
    <property type="entry name" value="PRK12318.1"/>
    <property type="match status" value="1"/>
</dbReference>
<dbReference type="EC" id="3.4.11.18" evidence="6 7"/>
<feature type="binding site" evidence="6">
    <location>
        <position position="216"/>
    </location>
    <ligand>
        <name>substrate</name>
    </ligand>
</feature>
<organism evidence="9 10">
    <name type="scientific">Dubosiella newyorkensis</name>
    <dbReference type="NCBI Taxonomy" id="1862672"/>
    <lineage>
        <taxon>Bacteria</taxon>
        <taxon>Bacillati</taxon>
        <taxon>Bacillota</taxon>
        <taxon>Erysipelotrichia</taxon>
        <taxon>Erysipelotrichales</taxon>
        <taxon>Erysipelotrichaceae</taxon>
        <taxon>Dubosiella</taxon>
    </lineage>
</organism>
<dbReference type="GeneID" id="78274724"/>
<dbReference type="CDD" id="cd01086">
    <property type="entry name" value="MetAP1"/>
    <property type="match status" value="1"/>
</dbReference>
<dbReference type="STRING" id="1862672.BO225_02030"/>
<evidence type="ECO:0000256" key="4">
    <source>
        <dbReference type="ARBA" id="ARBA00022723"/>
    </source>
</evidence>
<dbReference type="PANTHER" id="PTHR43330">
    <property type="entry name" value="METHIONINE AMINOPEPTIDASE"/>
    <property type="match status" value="1"/>
</dbReference>
<keyword evidence="10" id="KW-1185">Reference proteome</keyword>
<dbReference type="Gene3D" id="3.90.230.10">
    <property type="entry name" value="Creatinase/methionine aminopeptidase superfamily"/>
    <property type="match status" value="1"/>
</dbReference>
<sequence>MKLSKNSPCWCGSGKKYKHCHEEWDNTINVLKLQEQKVPDHSLIKSKEDLKWIRKAAKINNEVLDLVQEKIHAGMSTGEIDQLVYNYTIEHGATPACLGYEGFPNSCCTSVNDEVCHGIPDFNRILKEGDIVNVDCTTIVHGHYADASRMFCIGEVSEAAQKLVDVTKECMEAGIAAIRPWGHLGDIGAAIQELAHKNGYSVVVDYGGHGVGNDFHEEPFVYHVGVKGQGMILAPGMVFTVEPMINEGTYRLFIDADNGWTSYTEDGKLSAQWENTVLVTEDGVEKLAW</sequence>
<keyword evidence="5 6" id="KW-0378">Hydrolase</keyword>
<dbReference type="Proteomes" id="UP000186705">
    <property type="component" value="Unassembled WGS sequence"/>
</dbReference>
<keyword evidence="2 6" id="KW-0031">Aminopeptidase</keyword>
<dbReference type="Pfam" id="PF00557">
    <property type="entry name" value="Peptidase_M24"/>
    <property type="match status" value="1"/>
</dbReference>
<dbReference type="OrthoDB" id="9802055at2"/>
<proteinExistence type="inferred from homology"/>
<evidence type="ECO:0000256" key="1">
    <source>
        <dbReference type="ARBA" id="ARBA00002521"/>
    </source>
</evidence>
<keyword evidence="4 6" id="KW-0479">Metal-binding</keyword>
<feature type="domain" description="Peptidase M24" evidence="8">
    <location>
        <begin position="52"/>
        <end position="281"/>
    </location>
</feature>
<dbReference type="SUPFAM" id="SSF55920">
    <property type="entry name" value="Creatinase/aminopeptidase"/>
    <property type="match status" value="1"/>
</dbReference>
<evidence type="ECO:0000256" key="3">
    <source>
        <dbReference type="ARBA" id="ARBA00022670"/>
    </source>
</evidence>
<evidence type="ECO:0000313" key="9">
    <source>
        <dbReference type="EMBL" id="OLU47644.1"/>
    </source>
</evidence>
<keyword evidence="3 6" id="KW-0645">Protease</keyword>
<evidence type="ECO:0000256" key="7">
    <source>
        <dbReference type="RuleBase" id="RU003653"/>
    </source>
</evidence>
<dbReference type="GO" id="GO:0004239">
    <property type="term" value="F:initiator methionyl aminopeptidase activity"/>
    <property type="evidence" value="ECO:0007669"/>
    <property type="project" value="UniProtKB-UniRule"/>
</dbReference>
<dbReference type="AlphaFoldDB" id="A0A1U7NPT2"/>
<evidence type="ECO:0000256" key="5">
    <source>
        <dbReference type="ARBA" id="ARBA00022801"/>
    </source>
</evidence>
<dbReference type="GO" id="GO:0046872">
    <property type="term" value="F:metal ion binding"/>
    <property type="evidence" value="ECO:0007669"/>
    <property type="project" value="UniProtKB-UniRule"/>
</dbReference>
<comment type="function">
    <text evidence="1 6">Removes the N-terminal methionine from nascent proteins. The N-terminal methionine is often cleaved when the second residue in the primary sequence is small and uncharged (Met-Ala-, Cys, Gly, Pro, Ser, Thr, or Val). Requires deformylation of the N(alpha)-formylated initiator methionine before it can be hydrolyzed.</text>
</comment>
<dbReference type="Gene3D" id="3.10.450.50">
    <property type="match status" value="1"/>
</dbReference>
<dbReference type="SUPFAM" id="SSF103642">
    <property type="entry name" value="Sec-C motif"/>
    <property type="match status" value="1"/>
</dbReference>
<dbReference type="InterPro" id="IPR004027">
    <property type="entry name" value="SEC_C_motif"/>
</dbReference>
<evidence type="ECO:0000256" key="2">
    <source>
        <dbReference type="ARBA" id="ARBA00022438"/>
    </source>
</evidence>
<dbReference type="InterPro" id="IPR001714">
    <property type="entry name" value="Pept_M24_MAP"/>
</dbReference>
<dbReference type="EMBL" id="MPKA01000044">
    <property type="protein sequence ID" value="OLU47644.1"/>
    <property type="molecule type" value="Genomic_DNA"/>
</dbReference>
<feature type="binding site" evidence="6">
    <location>
        <position position="274"/>
    </location>
    <ligand>
        <name>a divalent metal cation</name>
        <dbReference type="ChEBI" id="CHEBI:60240"/>
        <label>2</label>
        <note>catalytic</note>
    </ligand>
</feature>
<feature type="binding site" evidence="6">
    <location>
        <position position="135"/>
    </location>
    <ligand>
        <name>a divalent metal cation</name>
        <dbReference type="ChEBI" id="CHEBI:60240"/>
        <label>1</label>
    </ligand>
</feature>
<comment type="catalytic activity">
    <reaction evidence="6 7">
        <text>Release of N-terminal amino acids, preferentially methionine, from peptides and arylamides.</text>
        <dbReference type="EC" id="3.4.11.18"/>
    </reaction>
</comment>
<evidence type="ECO:0000259" key="8">
    <source>
        <dbReference type="Pfam" id="PF00557"/>
    </source>
</evidence>
<dbReference type="PRINTS" id="PR00599">
    <property type="entry name" value="MAPEPTIDASE"/>
</dbReference>
<dbReference type="InterPro" id="IPR000994">
    <property type="entry name" value="Pept_M24"/>
</dbReference>
<feature type="binding site" evidence="6">
    <location>
        <position position="274"/>
    </location>
    <ligand>
        <name>a divalent metal cation</name>
        <dbReference type="ChEBI" id="CHEBI:60240"/>
        <label>1</label>
    </ligand>
</feature>
<dbReference type="GO" id="GO:0070006">
    <property type="term" value="F:metalloaminopeptidase activity"/>
    <property type="evidence" value="ECO:0007669"/>
    <property type="project" value="UniProtKB-UniRule"/>
</dbReference>
<comment type="caution">
    <text evidence="9">The sequence shown here is derived from an EMBL/GenBank/DDBJ whole genome shotgun (WGS) entry which is preliminary data.</text>
</comment>
<comment type="cofactor">
    <cofactor evidence="6">
        <name>Co(2+)</name>
        <dbReference type="ChEBI" id="CHEBI:48828"/>
    </cofactor>
    <cofactor evidence="6">
        <name>Zn(2+)</name>
        <dbReference type="ChEBI" id="CHEBI:29105"/>
    </cofactor>
    <cofactor evidence="6">
        <name>Mn(2+)</name>
        <dbReference type="ChEBI" id="CHEBI:29035"/>
    </cofactor>
    <cofactor evidence="6">
        <name>Fe(2+)</name>
        <dbReference type="ChEBI" id="CHEBI:29033"/>
    </cofactor>
    <text evidence="6">Binds 2 divalent metal cations per subunit. Has a high-affinity and a low affinity metal-binding site. The true nature of the physiological cofactor is under debate. The enzyme is active with cobalt, zinc, manganese or divalent iron ions. Most likely, methionine aminopeptidases function as mononuclear Fe(2+)-metalloproteases under physiological conditions, and the catalytically relevant metal-binding site has been assigned to the histidine-containing high-affinity site.</text>
</comment>
<dbReference type="NCBIfam" id="TIGR00500">
    <property type="entry name" value="met_pdase_I"/>
    <property type="match status" value="1"/>
</dbReference>
<feature type="binding site" evidence="6">
    <location>
        <position position="209"/>
    </location>
    <ligand>
        <name>a divalent metal cation</name>
        <dbReference type="ChEBI" id="CHEBI:60240"/>
        <label>2</label>
        <note>catalytic</note>
    </ligand>
</feature>
<dbReference type="InterPro" id="IPR036005">
    <property type="entry name" value="Creatinase/aminopeptidase-like"/>
</dbReference>
<dbReference type="HAMAP" id="MF_01974">
    <property type="entry name" value="MetAP_1"/>
    <property type="match status" value="1"/>
</dbReference>
<dbReference type="InterPro" id="IPR002467">
    <property type="entry name" value="Pept_M24A_MAP1"/>
</dbReference>
<accession>A0A1U7NPT2</accession>
<comment type="similarity">
    <text evidence="6">Belongs to the peptidase M24A family. Methionine aminopeptidase type 1 subfamily.</text>
</comment>
<dbReference type="PANTHER" id="PTHR43330:SF8">
    <property type="entry name" value="METHIONINE AMINOPEPTIDASE 1D, MITOCHONDRIAL"/>
    <property type="match status" value="1"/>
</dbReference>
<feature type="binding site" evidence="6">
    <location>
        <position position="242"/>
    </location>
    <ligand>
        <name>a divalent metal cation</name>
        <dbReference type="ChEBI" id="CHEBI:60240"/>
        <label>2</label>
        <note>catalytic</note>
    </ligand>
</feature>
<dbReference type="Pfam" id="PF02810">
    <property type="entry name" value="SEC-C"/>
    <property type="match status" value="1"/>
</dbReference>
<dbReference type="GO" id="GO:0006508">
    <property type="term" value="P:proteolysis"/>
    <property type="evidence" value="ECO:0007669"/>
    <property type="project" value="UniProtKB-KW"/>
</dbReference>
<feature type="binding site" evidence="6">
    <location>
        <position position="146"/>
    </location>
    <ligand>
        <name>a divalent metal cation</name>
        <dbReference type="ChEBI" id="CHEBI:60240"/>
        <label>1</label>
    </ligand>
</feature>
<gene>
    <name evidence="6" type="primary">map</name>
    <name evidence="9" type="ORF">BO225_02030</name>
</gene>
<evidence type="ECO:0000256" key="6">
    <source>
        <dbReference type="HAMAP-Rule" id="MF_01974"/>
    </source>
</evidence>
<protein>
    <recommendedName>
        <fullName evidence="6 7">Methionine aminopeptidase</fullName>
        <shortName evidence="6">MAP</shortName>
        <shortName evidence="6">MetAP</shortName>
        <ecNumber evidence="6 7">3.4.11.18</ecNumber>
    </recommendedName>
    <alternativeName>
        <fullName evidence="6">Peptidase M</fullName>
    </alternativeName>
</protein>
<reference evidence="9 10" key="1">
    <citation type="submission" date="2016-11" db="EMBL/GenBank/DDBJ databases">
        <title>Description of two novel members of the family Erysipelotrichaceae: Ileibacterium lipovorans gen. nov., sp. nov. and Dubosiella newyorkensis, gen. nov., sp. nov.</title>
        <authorList>
            <person name="Cox L.M."/>
            <person name="Sohn J."/>
            <person name="Tyrrell K.L."/>
            <person name="Citron D.M."/>
            <person name="Lawson P.A."/>
            <person name="Patel N.B."/>
            <person name="Iizumi T."/>
            <person name="Perez-Perez G.I."/>
            <person name="Goldstein E.J."/>
            <person name="Blaser M.J."/>
        </authorList>
    </citation>
    <scope>NUCLEOTIDE SEQUENCE [LARGE SCALE GENOMIC DNA]</scope>
    <source>
        <strain evidence="9 10">NYU-BL-A4</strain>
    </source>
</reference>
<feature type="binding site" evidence="6">
    <location>
        <position position="146"/>
    </location>
    <ligand>
        <name>a divalent metal cation</name>
        <dbReference type="ChEBI" id="CHEBI:60240"/>
        <label>2</label>
        <note>catalytic</note>
    </ligand>
</feature>
<dbReference type="PROSITE" id="PS00680">
    <property type="entry name" value="MAP_1"/>
    <property type="match status" value="1"/>
</dbReference>
<dbReference type="RefSeq" id="WP_076340617.1">
    <property type="nucleotide sequence ID" value="NZ_CAPDDE010000005.1"/>
</dbReference>
<feature type="binding site" evidence="6">
    <location>
        <position position="117"/>
    </location>
    <ligand>
        <name>substrate</name>
    </ligand>
</feature>
<evidence type="ECO:0000313" key="10">
    <source>
        <dbReference type="Proteomes" id="UP000186705"/>
    </source>
</evidence>